<dbReference type="InterPro" id="IPR027417">
    <property type="entry name" value="P-loop_NTPase"/>
</dbReference>
<evidence type="ECO:0000259" key="1">
    <source>
        <dbReference type="Pfam" id="PF13521"/>
    </source>
</evidence>
<dbReference type="Pfam" id="PF13521">
    <property type="entry name" value="AAA_28"/>
    <property type="match status" value="1"/>
</dbReference>
<comment type="caution">
    <text evidence="2">The sequence shown here is derived from an EMBL/GenBank/DDBJ whole genome shotgun (WGS) entry which is preliminary data.</text>
</comment>
<gene>
    <name evidence="2" type="ORF">WAX78_01440</name>
</gene>
<dbReference type="Proteomes" id="UP001367922">
    <property type="component" value="Unassembled WGS sequence"/>
</dbReference>
<evidence type="ECO:0000313" key="3">
    <source>
        <dbReference type="Proteomes" id="UP001367922"/>
    </source>
</evidence>
<dbReference type="EMBL" id="JBAWSV010000001">
    <property type="protein sequence ID" value="MEI4828131.1"/>
    <property type="molecule type" value="Genomic_DNA"/>
</dbReference>
<evidence type="ECO:0000313" key="2">
    <source>
        <dbReference type="EMBL" id="MEI4828131.1"/>
    </source>
</evidence>
<feature type="domain" description="NadR/Ttd14 AAA" evidence="1">
    <location>
        <begin position="5"/>
        <end position="149"/>
    </location>
</feature>
<dbReference type="InterPro" id="IPR038727">
    <property type="entry name" value="NadR/Ttd14_AAA_dom"/>
</dbReference>
<name>A0ABU8FQM5_9BACI</name>
<protein>
    <submittedName>
        <fullName evidence="2">AAA family ATPase</fullName>
    </submittedName>
</protein>
<proteinExistence type="predicted"/>
<sequence length="213" mass="25498">MPILCLEGASAVGKTTIGKELEKRYGAYIVPEVNLLFKRPADEQKNWYLDRQVERWKIALEQSRNNELVVLDGDIYQPFSYNWCFHFQVFGQTLSSLETFYCEKMFHKEIGLPDCYFYLYINNDTLRQRKEHDVTRRRGNFEKHIHITEPHKKYYTALNKIKANYCTMIEANLVQETVEEIMDTVFSANFNLYDRYNVKLLNEMIYWLQENKA</sequence>
<dbReference type="RefSeq" id="WP_336480530.1">
    <property type="nucleotide sequence ID" value="NZ_JBAWSV010000001.1"/>
</dbReference>
<reference evidence="2 3" key="1">
    <citation type="submission" date="2024-01" db="EMBL/GenBank/DDBJ databases">
        <title>Seven novel Bacillus-like species.</title>
        <authorList>
            <person name="Liu G."/>
        </authorList>
    </citation>
    <scope>NUCLEOTIDE SEQUENCE [LARGE SCALE GENOMIC DNA]</scope>
    <source>
        <strain evidence="2 3">FJAT-53711</strain>
    </source>
</reference>
<dbReference type="Gene3D" id="3.40.50.300">
    <property type="entry name" value="P-loop containing nucleotide triphosphate hydrolases"/>
    <property type="match status" value="1"/>
</dbReference>
<organism evidence="2 3">
    <name type="scientific">Bacillus yunxiaonensis</name>
    <dbReference type="NCBI Taxonomy" id="3127665"/>
    <lineage>
        <taxon>Bacteria</taxon>
        <taxon>Bacillati</taxon>
        <taxon>Bacillota</taxon>
        <taxon>Bacilli</taxon>
        <taxon>Bacillales</taxon>
        <taxon>Bacillaceae</taxon>
        <taxon>Bacillus</taxon>
    </lineage>
</organism>
<accession>A0ABU8FQM5</accession>
<keyword evidence="3" id="KW-1185">Reference proteome</keyword>
<dbReference type="SUPFAM" id="SSF52540">
    <property type="entry name" value="P-loop containing nucleoside triphosphate hydrolases"/>
    <property type="match status" value="1"/>
</dbReference>